<dbReference type="AlphaFoldDB" id="A0A0B7IHJ5"/>
<dbReference type="RefSeq" id="WP_042345326.1">
    <property type="nucleotide sequence ID" value="NZ_CDOI01000195.1"/>
</dbReference>
<evidence type="ECO:0000313" key="2">
    <source>
        <dbReference type="EMBL" id="CEN49462.1"/>
    </source>
</evidence>
<name>A0A0B7IHJ5_9FLAO</name>
<evidence type="ECO:0008006" key="4">
    <source>
        <dbReference type="Google" id="ProtNLM"/>
    </source>
</evidence>
<protein>
    <recommendedName>
        <fullName evidence="4">Outer membrane protein beta-barrel domain-containing protein</fullName>
    </recommendedName>
</protein>
<reference evidence="2 3" key="1">
    <citation type="submission" date="2015-01" db="EMBL/GenBank/DDBJ databases">
        <authorList>
            <person name="Xiang T."/>
            <person name="Song Y."/>
            <person name="Huang L."/>
            <person name="Wang B."/>
            <person name="Wu P."/>
        </authorList>
    </citation>
    <scope>NUCLEOTIDE SEQUENCE [LARGE SCALE GENOMIC DNA]</scope>
    <source>
        <strain evidence="2 3">CcD38</strain>
    </source>
</reference>
<gene>
    <name evidence="2" type="ORF">CCAND38_80117</name>
</gene>
<sequence length="277" mass="32066">MRKIFSVIFCLLSLSLSAQSKIKQAKNNLGTPQQTQLGSSSQSSGYSTSFGDSSVSFWDIFFESFLYDLTLALAYNIAFETEAESEGRMSRATLNRYPFYGNSKGDYQYEAPWEDFVLWRLEGSNYYFSEKGRFFTNDFNAKVRIGERFGINLQYLHFWEKLLQAEDEKLDIFVLTGEYYRIRTQRVSTHWGIGAGYVGNELKQWGLAFELGNEIFFRPFSLHADLKYVYFKRNDVFSFSVGPRFYYRNLHIGAKYQLMNLASVQTSGFSVGLGIIF</sequence>
<proteinExistence type="predicted"/>
<organism evidence="2 3">
    <name type="scientific">Capnocytophaga canis</name>
    <dbReference type="NCBI Taxonomy" id="1848903"/>
    <lineage>
        <taxon>Bacteria</taxon>
        <taxon>Pseudomonadati</taxon>
        <taxon>Bacteroidota</taxon>
        <taxon>Flavobacteriia</taxon>
        <taxon>Flavobacteriales</taxon>
        <taxon>Flavobacteriaceae</taxon>
        <taxon>Capnocytophaga</taxon>
    </lineage>
</organism>
<dbReference type="EMBL" id="CDOI01000195">
    <property type="protein sequence ID" value="CEN49462.1"/>
    <property type="molecule type" value="Genomic_DNA"/>
</dbReference>
<keyword evidence="3" id="KW-1185">Reference proteome</keyword>
<dbReference type="Proteomes" id="UP000045051">
    <property type="component" value="Unassembled WGS sequence"/>
</dbReference>
<evidence type="ECO:0000313" key="3">
    <source>
        <dbReference type="Proteomes" id="UP000045051"/>
    </source>
</evidence>
<feature type="chain" id="PRO_5002130120" description="Outer membrane protein beta-barrel domain-containing protein" evidence="1">
    <location>
        <begin position="21"/>
        <end position="277"/>
    </location>
</feature>
<keyword evidence="1" id="KW-0732">Signal</keyword>
<feature type="signal peptide" evidence="1">
    <location>
        <begin position="1"/>
        <end position="20"/>
    </location>
</feature>
<evidence type="ECO:0000256" key="1">
    <source>
        <dbReference type="SAM" id="SignalP"/>
    </source>
</evidence>
<accession>A0A0B7IHJ5</accession>